<name>A0A3Q2D7J8_CYPVA</name>
<organism evidence="3 4">
    <name type="scientific">Cyprinodon variegatus</name>
    <name type="common">Sheepshead minnow</name>
    <dbReference type="NCBI Taxonomy" id="28743"/>
    <lineage>
        <taxon>Eukaryota</taxon>
        <taxon>Metazoa</taxon>
        <taxon>Chordata</taxon>
        <taxon>Craniata</taxon>
        <taxon>Vertebrata</taxon>
        <taxon>Euteleostomi</taxon>
        <taxon>Actinopterygii</taxon>
        <taxon>Neopterygii</taxon>
        <taxon>Teleostei</taxon>
        <taxon>Neoteleostei</taxon>
        <taxon>Acanthomorphata</taxon>
        <taxon>Ovalentaria</taxon>
        <taxon>Atherinomorphae</taxon>
        <taxon>Cyprinodontiformes</taxon>
        <taxon>Cyprinodontidae</taxon>
        <taxon>Cyprinodon</taxon>
    </lineage>
</organism>
<feature type="compositionally biased region" description="Basic and acidic residues" evidence="2">
    <location>
        <begin position="1595"/>
        <end position="1605"/>
    </location>
</feature>
<dbReference type="GO" id="GO:0036337">
    <property type="term" value="P:Fas signaling pathway"/>
    <property type="evidence" value="ECO:0007669"/>
    <property type="project" value="TreeGrafter"/>
</dbReference>
<feature type="region of interest" description="Disordered" evidence="2">
    <location>
        <begin position="1061"/>
        <end position="1153"/>
    </location>
</feature>
<feature type="region of interest" description="Disordered" evidence="2">
    <location>
        <begin position="85"/>
        <end position="408"/>
    </location>
</feature>
<evidence type="ECO:0000313" key="4">
    <source>
        <dbReference type="Proteomes" id="UP000265020"/>
    </source>
</evidence>
<feature type="region of interest" description="Disordered" evidence="2">
    <location>
        <begin position="1553"/>
        <end position="1620"/>
    </location>
</feature>
<proteinExistence type="predicted"/>
<feature type="compositionally biased region" description="Low complexity" evidence="2">
    <location>
        <begin position="1609"/>
        <end position="1620"/>
    </location>
</feature>
<feature type="region of interest" description="Disordered" evidence="2">
    <location>
        <begin position="726"/>
        <end position="760"/>
    </location>
</feature>
<reference evidence="3" key="1">
    <citation type="submission" date="2025-08" db="UniProtKB">
        <authorList>
            <consortium name="Ensembl"/>
        </authorList>
    </citation>
    <scope>IDENTIFICATION</scope>
</reference>
<feature type="compositionally biased region" description="Basic and acidic residues" evidence="2">
    <location>
        <begin position="630"/>
        <end position="641"/>
    </location>
</feature>
<feature type="compositionally biased region" description="Polar residues" evidence="2">
    <location>
        <begin position="141"/>
        <end position="159"/>
    </location>
</feature>
<feature type="compositionally biased region" description="Low complexity" evidence="2">
    <location>
        <begin position="1370"/>
        <end position="1382"/>
    </location>
</feature>
<dbReference type="PANTHER" id="PTHR15489:SF2">
    <property type="entry name" value="CASP8-ASSOCIATED PROTEIN 2"/>
    <property type="match status" value="1"/>
</dbReference>
<feature type="compositionally biased region" description="Polar residues" evidence="2">
    <location>
        <begin position="1655"/>
        <end position="1674"/>
    </location>
</feature>
<dbReference type="InterPro" id="IPR039674">
    <property type="entry name" value="FLASH"/>
</dbReference>
<feature type="compositionally biased region" description="Polar residues" evidence="2">
    <location>
        <begin position="811"/>
        <end position="820"/>
    </location>
</feature>
<evidence type="ECO:0000256" key="1">
    <source>
        <dbReference type="SAM" id="Coils"/>
    </source>
</evidence>
<feature type="compositionally biased region" description="Pro residues" evidence="2">
    <location>
        <begin position="119"/>
        <end position="128"/>
    </location>
</feature>
<feature type="compositionally biased region" description="Polar residues" evidence="2">
    <location>
        <begin position="1489"/>
        <end position="1501"/>
    </location>
</feature>
<protein>
    <submittedName>
        <fullName evidence="3">Caspase 8 associated protein 2</fullName>
    </submittedName>
</protein>
<feature type="compositionally biased region" description="Basic and acidic residues" evidence="2">
    <location>
        <begin position="258"/>
        <end position="283"/>
    </location>
</feature>
<feature type="compositionally biased region" description="Acidic residues" evidence="2">
    <location>
        <begin position="567"/>
        <end position="578"/>
    </location>
</feature>
<dbReference type="GO" id="GO:0003714">
    <property type="term" value="F:transcription corepressor activity"/>
    <property type="evidence" value="ECO:0007669"/>
    <property type="project" value="TreeGrafter"/>
</dbReference>
<feature type="compositionally biased region" description="Basic and acidic residues" evidence="2">
    <location>
        <begin position="821"/>
        <end position="832"/>
    </location>
</feature>
<accession>A0A3Q2D7J8</accession>
<feature type="region of interest" description="Disordered" evidence="2">
    <location>
        <begin position="1368"/>
        <end position="1388"/>
    </location>
</feature>
<dbReference type="PANTHER" id="PTHR15489">
    <property type="entry name" value="CASPASE 8 ASSOCIATED PROTEIN 2"/>
    <property type="match status" value="1"/>
</dbReference>
<feature type="compositionally biased region" description="Basic and acidic residues" evidence="2">
    <location>
        <begin position="294"/>
        <end position="345"/>
    </location>
</feature>
<evidence type="ECO:0000313" key="3">
    <source>
        <dbReference type="Ensembl" id="ENSCVAP00000014676.1"/>
    </source>
</evidence>
<evidence type="ECO:0000256" key="2">
    <source>
        <dbReference type="SAM" id="MobiDB-lite"/>
    </source>
</evidence>
<feature type="compositionally biased region" description="Basic and acidic residues" evidence="2">
    <location>
        <begin position="729"/>
        <end position="741"/>
    </location>
</feature>
<feature type="compositionally biased region" description="Polar residues" evidence="2">
    <location>
        <begin position="1127"/>
        <end position="1138"/>
    </location>
</feature>
<feature type="compositionally biased region" description="Basic and acidic residues" evidence="2">
    <location>
        <begin position="590"/>
        <end position="609"/>
    </location>
</feature>
<dbReference type="Gene3D" id="1.10.10.60">
    <property type="entry name" value="Homeodomain-like"/>
    <property type="match status" value="1"/>
</dbReference>
<dbReference type="Pfam" id="PF21227">
    <property type="entry name" value="Myb_DNA-binding_7"/>
    <property type="match status" value="1"/>
</dbReference>
<feature type="coiled-coil region" evidence="1">
    <location>
        <begin position="19"/>
        <end position="60"/>
    </location>
</feature>
<feature type="compositionally biased region" description="Polar residues" evidence="2">
    <location>
        <begin position="479"/>
        <end position="497"/>
    </location>
</feature>
<feature type="compositionally biased region" description="Polar residues" evidence="2">
    <location>
        <begin position="1075"/>
        <end position="1100"/>
    </location>
</feature>
<feature type="compositionally biased region" description="Basic and acidic residues" evidence="2">
    <location>
        <begin position="544"/>
        <end position="553"/>
    </location>
</feature>
<feature type="compositionally biased region" description="Low complexity" evidence="2">
    <location>
        <begin position="108"/>
        <end position="118"/>
    </location>
</feature>
<feature type="compositionally biased region" description="Polar residues" evidence="2">
    <location>
        <begin position="642"/>
        <end position="651"/>
    </location>
</feature>
<keyword evidence="1" id="KW-0175">Coiled coil</keyword>
<feature type="compositionally biased region" description="Polar residues" evidence="2">
    <location>
        <begin position="390"/>
        <end position="408"/>
    </location>
</feature>
<feature type="compositionally biased region" description="Acidic residues" evidence="2">
    <location>
        <begin position="860"/>
        <end position="872"/>
    </location>
</feature>
<feature type="compositionally biased region" description="Polar residues" evidence="2">
    <location>
        <begin position="1510"/>
        <end position="1521"/>
    </location>
</feature>
<feature type="compositionally biased region" description="Polar residues" evidence="2">
    <location>
        <begin position="847"/>
        <end position="858"/>
    </location>
</feature>
<dbReference type="GO" id="GO:0005739">
    <property type="term" value="C:mitochondrion"/>
    <property type="evidence" value="ECO:0007669"/>
    <property type="project" value="TreeGrafter"/>
</dbReference>
<keyword evidence="4" id="KW-1185">Reference proteome</keyword>
<feature type="region of interest" description="Disordered" evidence="2">
    <location>
        <begin position="1431"/>
        <end position="1524"/>
    </location>
</feature>
<feature type="compositionally biased region" description="Polar residues" evidence="2">
    <location>
        <begin position="554"/>
        <end position="563"/>
    </location>
</feature>
<reference evidence="3" key="2">
    <citation type="submission" date="2025-09" db="UniProtKB">
        <authorList>
            <consortium name="Ensembl"/>
        </authorList>
    </citation>
    <scope>IDENTIFICATION</scope>
</reference>
<feature type="compositionally biased region" description="Polar residues" evidence="2">
    <location>
        <begin position="1459"/>
        <end position="1470"/>
    </location>
</feature>
<feature type="compositionally biased region" description="Basic residues" evidence="2">
    <location>
        <begin position="1579"/>
        <end position="1594"/>
    </location>
</feature>
<dbReference type="STRING" id="28743.ENSCVAP00000014676"/>
<feature type="compositionally biased region" description="Basic residues" evidence="2">
    <location>
        <begin position="795"/>
        <end position="805"/>
    </location>
</feature>
<dbReference type="GO" id="GO:0008625">
    <property type="term" value="P:extrinsic apoptotic signaling pathway via death domain receptors"/>
    <property type="evidence" value="ECO:0007669"/>
    <property type="project" value="TreeGrafter"/>
</dbReference>
<dbReference type="GeneTree" id="ENSGT00620000088063"/>
<feature type="compositionally biased region" description="Low complexity" evidence="2">
    <location>
        <begin position="245"/>
        <end position="257"/>
    </location>
</feature>
<feature type="compositionally biased region" description="Basic and acidic residues" evidence="2">
    <location>
        <begin position="1064"/>
        <end position="1074"/>
    </location>
</feature>
<feature type="region of interest" description="Disordered" evidence="2">
    <location>
        <begin position="1652"/>
        <end position="1692"/>
    </location>
</feature>
<sequence length="1692" mass="186426">MDLYEDLVAEEQLHRESSYTELQSRFEAAQKQIKELHTRLKQMEIQNTVLSTENNRLKKNISCLLRTARQEVVRKDAEIQRLTQGALGLHHHHRPQIKSTKDPNLSDRISTCSSSSRTQPPPPPPPIPQSKEKLPAVDAAQPSTKESCHFNRSINPSSHNRSKRQEASEKQTEPERNRSREKEDKQENHKLSESADRRLRNSHHNKDSEQKQVHKEDRDAGQGHASRSHRNKGQTEERHSRPEGATTSSQKYSAASSESRKEERKAQLSEKPRNVSLEGDKVTDNQPGRSSKSHRSDRWTDSKDKKSSSPDQPSKRCGDGTKGREKDRLEDPHRGVDRRCKDETRRRHRSRSGQREDKRERKKHRDKRSDKVDLSKEGRRDRNPKDAKSSSDQPNLETNISVDENNSNRKLCFMETLNLTLSPIKRHVLPRDGGPDDPAELDQAVGDGSAGENTQPNIEDMCVIDEVDNSEPEEGRAVEQSTEDPQAPSNQKISNTLDGKVGQENVEESSGKTPPVPTSSPQGRPQDPAQDPAQDEQTEPPLKAADHQKHSEQHPSVVSNSTIVEEGGQEEGGQEEGGQEVPESQQISDTPKDGEVHASEPEPTVDRPATEAAVVGSEETPEAAALPPPKDSEDVMEKTVTKDQQCGQAEISQEDPCLPSSTSRAEEDESPKDLESVSICLNSLPQEGLSLKDAIDIMTRTAVDTSDERTVTGPSSSSVSCIVASKAGGKAEENVSPEKPRTPAVTPKKICSQDPSGSVSLLHDEDSMMHTLNSLRRIPEAISPLRSPIQPAKRGVPHAHSKLGHVKSLQRDFSSTVTESNSKKLDVNKENKYPGPPANREEKNVVNMASEQTSSPFSTDLEEGEILSDSDEPNASSPVPAAKRAKLAEPVRNKPNSRKKPEERRVASKEDSAAVSTQSPRSRFKTVCPAASKASFSSVEEIMETFKLVRTEMRKKYMKLHKTFPKKSFYGVMDNFQKSFLEFVDGAQFGQICSNDQELKSKLKKLIASVFSKLLNNGIVKRIFEQQAANLKQKLWDFVDVQVDYLFIDIHTALKSVCQAARTPPEDKRSREGLESQQAAVKKQNTSHSPNPSLNRTKSSAVVPYRTGLGSRGKDIRMSHAEKDDTSNTAPQEGVKTQTPEDVHLPPPSDRSKACPVMIAPNGSMLDKPDFQLLTEQQASSLTFNLVRDSQMGEIFKCLLQGSDLLESTGVSADGTAWSIGTPRKDGERFLGFATPSKFPSPSKPDASPRLVATWSSISPRKRSSPCAKDHIHLNPALFDESCLLELPSGSRSLAAERTFSILAEDLAVSLTIPSPLKSDSHLSFLQPADISRPIVSTPDSVISAHISEDALLDGEDATEQDIHLALDNSSCSSRESTTSETPAPAFKPHVPMQALVMEKSNDHFIVKIRQINSAAETTLIAEESLSKTLIEEGQPSEEDAAASQERQNDSGRCMVPPSENQIHLTQSPEVRQPDSRSDTQEPAVAPVSHSSNQEPDTPSAKTPAEDGYNATSPSPHSGTVTDGERTQLRVEVTPPKAQHKASASMAFMDDANVSESERSLTIDTSSSSEKTTRGRDPLRKRKRGQDKLKAKRSRKEESQKEAHPTKNLSPSALSPSSLSAKNIVRKKGEVVMAWTRDEDRAILMSLKTKGASRETFSTLSEKLNKPSEQVSPSTLPPANLSPHCPGITQRS</sequence>
<feature type="compositionally biased region" description="Basic and acidic residues" evidence="2">
    <location>
        <begin position="899"/>
        <end position="912"/>
    </location>
</feature>
<feature type="compositionally biased region" description="Basic and acidic residues" evidence="2">
    <location>
        <begin position="163"/>
        <end position="221"/>
    </location>
</feature>
<feature type="compositionally biased region" description="Basic and acidic residues" evidence="2">
    <location>
        <begin position="367"/>
        <end position="389"/>
    </location>
</feature>
<feature type="compositionally biased region" description="Basic and acidic residues" evidence="2">
    <location>
        <begin position="233"/>
        <end position="242"/>
    </location>
</feature>
<dbReference type="Proteomes" id="UP000265020">
    <property type="component" value="Unassembled WGS sequence"/>
</dbReference>
<feature type="region of interest" description="Disordered" evidence="2">
    <location>
        <begin position="783"/>
        <end position="924"/>
    </location>
</feature>
<dbReference type="OMA" id="HEKCKQQ"/>
<dbReference type="GO" id="GO:0016605">
    <property type="term" value="C:PML body"/>
    <property type="evidence" value="ECO:0007669"/>
    <property type="project" value="TreeGrafter"/>
</dbReference>
<dbReference type="Ensembl" id="ENSCVAT00000022569.1">
    <property type="protein sequence ID" value="ENSCVAP00000014676.1"/>
    <property type="gene ID" value="ENSCVAG00000017361.1"/>
</dbReference>
<feature type="compositionally biased region" description="Acidic residues" evidence="2">
    <location>
        <begin position="462"/>
        <end position="472"/>
    </location>
</feature>
<feature type="compositionally biased region" description="Basic and acidic residues" evidence="2">
    <location>
        <begin position="1112"/>
        <end position="1126"/>
    </location>
</feature>
<feature type="region of interest" description="Disordered" evidence="2">
    <location>
        <begin position="426"/>
        <end position="678"/>
    </location>
</feature>